<proteinExistence type="inferred from homology"/>
<feature type="transmembrane region" description="Helical" evidence="8">
    <location>
        <begin position="114"/>
        <end position="130"/>
    </location>
</feature>
<accession>A0A561STF8</accession>
<evidence type="ECO:0000256" key="3">
    <source>
        <dbReference type="ARBA" id="ARBA00022475"/>
    </source>
</evidence>
<name>A0A561STF8_9PSEU</name>
<keyword evidence="11" id="KW-1185">Reference proteome</keyword>
<evidence type="ECO:0000313" key="11">
    <source>
        <dbReference type="Proteomes" id="UP000321261"/>
    </source>
</evidence>
<keyword evidence="5 8" id="KW-0812">Transmembrane</keyword>
<evidence type="ECO:0000313" key="10">
    <source>
        <dbReference type="EMBL" id="TWF78129.1"/>
    </source>
</evidence>
<feature type="transmembrane region" description="Helical" evidence="8">
    <location>
        <begin position="137"/>
        <end position="162"/>
    </location>
</feature>
<dbReference type="Proteomes" id="UP000321261">
    <property type="component" value="Unassembled WGS sequence"/>
</dbReference>
<feature type="transmembrane region" description="Helical" evidence="8">
    <location>
        <begin position="91"/>
        <end position="108"/>
    </location>
</feature>
<evidence type="ECO:0000256" key="4">
    <source>
        <dbReference type="ARBA" id="ARBA00022679"/>
    </source>
</evidence>
<feature type="transmembrane region" description="Helical" evidence="8">
    <location>
        <begin position="168"/>
        <end position="188"/>
    </location>
</feature>
<keyword evidence="2 8" id="KW-0474">Menaquinone biosynthesis</keyword>
<sequence>MATLAQWVEGARPRTLPTALSPVIAGTGAAIGHGVVAPGRALLALVVAVSLMIGVNYANDYSDGIRGTDDDRVGPLRLVGSRLAAPSTVRTAAFFAFGLAGVAGLTLISLSQQWWLIAVGAVSIVAAWFYTGGSHPYGYLGFGEIAVFVFYGLVGVLGTVLTQSGPPGALAVVTAIGVGMLTSAVLVANNLRDIPTDAAVGKRTLAVRMGDRDTRRLYAALTLLPFLLSVGAGLRSWPMLLALLALPFAILPIRDVLGGAEGKKLIRVLAQTGVLLLAWSVLTAIGLAVGRFV</sequence>
<protein>
    <recommendedName>
        <fullName evidence="8 9">1,4-dihydroxy-2-naphthoate octaprenyltransferase</fullName>
        <shortName evidence="8">DHNA-octaprenyltransferase</shortName>
        <ecNumber evidence="8 9">2.5.1.74</ecNumber>
    </recommendedName>
</protein>
<evidence type="ECO:0000256" key="5">
    <source>
        <dbReference type="ARBA" id="ARBA00022692"/>
    </source>
</evidence>
<dbReference type="PIRSF" id="PIRSF005355">
    <property type="entry name" value="UBIAD1"/>
    <property type="match status" value="1"/>
</dbReference>
<dbReference type="PANTHER" id="PTHR13929:SF0">
    <property type="entry name" value="UBIA PRENYLTRANSFERASE DOMAIN-CONTAINING PROTEIN 1"/>
    <property type="match status" value="1"/>
</dbReference>
<dbReference type="GO" id="GO:0042371">
    <property type="term" value="P:vitamin K biosynthetic process"/>
    <property type="evidence" value="ECO:0007669"/>
    <property type="project" value="TreeGrafter"/>
</dbReference>
<comment type="catalytic activity">
    <reaction evidence="8">
        <text>an all-trans-polyprenyl diphosphate + 1,4-dihydroxy-2-naphthoate + H(+) = a 2-demethylmenaquinol + CO2 + diphosphate</text>
        <dbReference type="Rhea" id="RHEA:26478"/>
        <dbReference type="Rhea" id="RHEA-COMP:9563"/>
        <dbReference type="Rhea" id="RHEA-COMP:9564"/>
        <dbReference type="ChEBI" id="CHEBI:11173"/>
        <dbReference type="ChEBI" id="CHEBI:15378"/>
        <dbReference type="ChEBI" id="CHEBI:16526"/>
        <dbReference type="ChEBI" id="CHEBI:33019"/>
        <dbReference type="ChEBI" id="CHEBI:55437"/>
        <dbReference type="ChEBI" id="CHEBI:58914"/>
        <dbReference type="EC" id="2.5.1.74"/>
    </reaction>
</comment>
<dbReference type="NCBIfam" id="NF004751">
    <property type="entry name" value="PRK06080.1-3"/>
    <property type="match status" value="1"/>
</dbReference>
<dbReference type="InterPro" id="IPR004657">
    <property type="entry name" value="MenA"/>
</dbReference>
<keyword evidence="7 8" id="KW-0472">Membrane</keyword>
<evidence type="ECO:0000256" key="6">
    <source>
        <dbReference type="ARBA" id="ARBA00022989"/>
    </source>
</evidence>
<comment type="pathway">
    <text evidence="8">Quinol/quinone metabolism; menaquinone biosynthesis; menaquinol from 1,4-dihydroxy-2-naphthoate: step 1/2.</text>
</comment>
<keyword evidence="4 8" id="KW-0808">Transferase</keyword>
<dbReference type="RefSeq" id="WP_147257192.1">
    <property type="nucleotide sequence ID" value="NZ_VIWU01000001.1"/>
</dbReference>
<dbReference type="PANTHER" id="PTHR13929">
    <property type="entry name" value="1,4-DIHYDROXY-2-NAPHTHOATE OCTAPRENYLTRANSFERASE"/>
    <property type="match status" value="1"/>
</dbReference>
<evidence type="ECO:0000256" key="7">
    <source>
        <dbReference type="ARBA" id="ARBA00023136"/>
    </source>
</evidence>
<feature type="transmembrane region" description="Helical" evidence="8">
    <location>
        <begin position="217"/>
        <end position="234"/>
    </location>
</feature>
<organism evidence="10 11">
    <name type="scientific">Pseudonocardia hierapolitana</name>
    <dbReference type="NCBI Taxonomy" id="1128676"/>
    <lineage>
        <taxon>Bacteria</taxon>
        <taxon>Bacillati</taxon>
        <taxon>Actinomycetota</taxon>
        <taxon>Actinomycetes</taxon>
        <taxon>Pseudonocardiales</taxon>
        <taxon>Pseudonocardiaceae</taxon>
        <taxon>Pseudonocardia</taxon>
    </lineage>
</organism>
<feature type="transmembrane region" description="Helical" evidence="8">
    <location>
        <begin position="41"/>
        <end position="58"/>
    </location>
</feature>
<dbReference type="GO" id="GO:0009234">
    <property type="term" value="P:menaquinone biosynthetic process"/>
    <property type="evidence" value="ECO:0007669"/>
    <property type="project" value="UniProtKB-UniRule"/>
</dbReference>
<feature type="transmembrane region" description="Helical" evidence="8">
    <location>
        <begin position="269"/>
        <end position="290"/>
    </location>
</feature>
<dbReference type="EC" id="2.5.1.74" evidence="8 9"/>
<reference evidence="10 11" key="1">
    <citation type="submission" date="2019-06" db="EMBL/GenBank/DDBJ databases">
        <title>Sequencing the genomes of 1000 actinobacteria strains.</title>
        <authorList>
            <person name="Klenk H.-P."/>
        </authorList>
    </citation>
    <scope>NUCLEOTIDE SEQUENCE [LARGE SCALE GENOMIC DNA]</scope>
    <source>
        <strain evidence="10 11">DSM 45671</strain>
    </source>
</reference>
<evidence type="ECO:0000256" key="8">
    <source>
        <dbReference type="HAMAP-Rule" id="MF_01937"/>
    </source>
</evidence>
<comment type="similarity">
    <text evidence="8">Belongs to the MenA family. Type 1 subfamily.</text>
</comment>
<keyword evidence="6 8" id="KW-1133">Transmembrane helix</keyword>
<dbReference type="GO" id="GO:0046428">
    <property type="term" value="F:1,4-dihydroxy-2-naphthoate polyprenyltransferase activity"/>
    <property type="evidence" value="ECO:0007669"/>
    <property type="project" value="UniProtKB-UniRule"/>
</dbReference>
<gene>
    <name evidence="8" type="primary">menA</name>
    <name evidence="10" type="ORF">FHX44_114048</name>
</gene>
<dbReference type="OrthoDB" id="9767568at2"/>
<comment type="caution">
    <text evidence="10">The sequence shown here is derived from an EMBL/GenBank/DDBJ whole genome shotgun (WGS) entry which is preliminary data.</text>
</comment>
<comment type="function">
    <text evidence="8">Conversion of 1,4-dihydroxy-2-naphthoate (DHNA) to demethylmenaquinone (DMK).</text>
</comment>
<dbReference type="InterPro" id="IPR026046">
    <property type="entry name" value="UBIAD1"/>
</dbReference>
<keyword evidence="3 8" id="KW-1003">Cell membrane</keyword>
<dbReference type="CDD" id="cd13962">
    <property type="entry name" value="PT_UbiA_UBIAD1"/>
    <property type="match status" value="1"/>
</dbReference>
<evidence type="ECO:0000256" key="2">
    <source>
        <dbReference type="ARBA" id="ARBA00022428"/>
    </source>
</evidence>
<dbReference type="GO" id="GO:0005886">
    <property type="term" value="C:plasma membrane"/>
    <property type="evidence" value="ECO:0007669"/>
    <property type="project" value="UniProtKB-SubCell"/>
</dbReference>
<dbReference type="InterPro" id="IPR000537">
    <property type="entry name" value="UbiA_prenyltransferase"/>
</dbReference>
<evidence type="ECO:0000256" key="9">
    <source>
        <dbReference type="NCBIfam" id="TIGR00751"/>
    </source>
</evidence>
<dbReference type="Pfam" id="PF01040">
    <property type="entry name" value="UbiA"/>
    <property type="match status" value="1"/>
</dbReference>
<dbReference type="NCBIfam" id="TIGR00751">
    <property type="entry name" value="menA"/>
    <property type="match status" value="1"/>
</dbReference>
<dbReference type="HAMAP" id="MF_01937">
    <property type="entry name" value="MenA_1"/>
    <property type="match status" value="1"/>
</dbReference>
<comment type="subcellular location">
    <subcellularLocation>
        <location evidence="8">Cell membrane</location>
        <topology evidence="8">Multi-pass membrane protein</topology>
    </subcellularLocation>
    <subcellularLocation>
        <location evidence="1">Membrane</location>
        <topology evidence="1">Multi-pass membrane protein</topology>
    </subcellularLocation>
</comment>
<dbReference type="UniPathway" id="UPA00079">
    <property type="reaction ID" value="UER00168"/>
</dbReference>
<dbReference type="AlphaFoldDB" id="A0A561STF8"/>
<dbReference type="EMBL" id="VIWU01000001">
    <property type="protein sequence ID" value="TWF78129.1"/>
    <property type="molecule type" value="Genomic_DNA"/>
</dbReference>
<evidence type="ECO:0000256" key="1">
    <source>
        <dbReference type="ARBA" id="ARBA00004141"/>
    </source>
</evidence>